<protein>
    <recommendedName>
        <fullName evidence="2">SH2 domain-containing protein</fullName>
    </recommendedName>
</protein>
<keyword evidence="1" id="KW-0727">SH2 domain</keyword>
<dbReference type="OrthoDB" id="4062651at2759"/>
<proteinExistence type="predicted"/>
<dbReference type="SMART" id="SM00252">
    <property type="entry name" value="SH2"/>
    <property type="match status" value="1"/>
</dbReference>
<dbReference type="Proteomes" id="UP000281553">
    <property type="component" value="Unassembled WGS sequence"/>
</dbReference>
<evidence type="ECO:0000313" key="4">
    <source>
        <dbReference type="Proteomes" id="UP000281553"/>
    </source>
</evidence>
<dbReference type="SUPFAM" id="SSF50044">
    <property type="entry name" value="SH3-domain"/>
    <property type="match status" value="1"/>
</dbReference>
<name>A0A3P6V1D8_DIBLA</name>
<feature type="domain" description="SH2" evidence="2">
    <location>
        <begin position="101"/>
        <end position="195"/>
    </location>
</feature>
<evidence type="ECO:0000256" key="1">
    <source>
        <dbReference type="PROSITE-ProRule" id="PRU00191"/>
    </source>
</evidence>
<keyword evidence="4" id="KW-1185">Reference proteome</keyword>
<dbReference type="InterPro" id="IPR036860">
    <property type="entry name" value="SH2_dom_sf"/>
</dbReference>
<organism evidence="3 4">
    <name type="scientific">Dibothriocephalus latus</name>
    <name type="common">Fish tapeworm</name>
    <name type="synonym">Diphyllobothrium latum</name>
    <dbReference type="NCBI Taxonomy" id="60516"/>
    <lineage>
        <taxon>Eukaryota</taxon>
        <taxon>Metazoa</taxon>
        <taxon>Spiralia</taxon>
        <taxon>Lophotrochozoa</taxon>
        <taxon>Platyhelminthes</taxon>
        <taxon>Cestoda</taxon>
        <taxon>Eucestoda</taxon>
        <taxon>Diphyllobothriidea</taxon>
        <taxon>Diphyllobothriidae</taxon>
        <taxon>Dibothriocephalus</taxon>
    </lineage>
</organism>
<accession>A0A3P6V1D8</accession>
<dbReference type="SUPFAM" id="SSF55550">
    <property type="entry name" value="SH2 domain"/>
    <property type="match status" value="1"/>
</dbReference>
<dbReference type="AlphaFoldDB" id="A0A3P6V1D8"/>
<evidence type="ECO:0000259" key="2">
    <source>
        <dbReference type="PROSITE" id="PS50001"/>
    </source>
</evidence>
<dbReference type="Gene3D" id="3.30.505.10">
    <property type="entry name" value="SH2 domain"/>
    <property type="match status" value="1"/>
</dbReference>
<evidence type="ECO:0000313" key="3">
    <source>
        <dbReference type="EMBL" id="VDK83771.1"/>
    </source>
</evidence>
<dbReference type="EMBL" id="UYRU01043769">
    <property type="protein sequence ID" value="VDK83771.1"/>
    <property type="molecule type" value="Genomic_DNA"/>
</dbReference>
<dbReference type="InterPro" id="IPR036028">
    <property type="entry name" value="SH3-like_dom_sf"/>
</dbReference>
<sequence length="201" mass="23407">MLNCFMNYLSISKNKFKKTFHISSNHKKQISSQEPASDPCTPSVTDDSEGWVFTVTDSCSVYGNNDFKKGDILHLENTYYERWWIAKNSRTGQTFQVFDDWITDRPGESVAFDAWQNIGREEALKQLLVPNLNLGTYILRPGSDAKCYVLCVLYEVSGERDVKFYQIHTTDDQTQYYMQPEHTFPSLDELLEFYSGMFFLF</sequence>
<dbReference type="InterPro" id="IPR000980">
    <property type="entry name" value="SH2"/>
</dbReference>
<dbReference type="Pfam" id="PF00017">
    <property type="entry name" value="SH2"/>
    <property type="match status" value="1"/>
</dbReference>
<reference evidence="3 4" key="1">
    <citation type="submission" date="2018-11" db="EMBL/GenBank/DDBJ databases">
        <authorList>
            <consortium name="Pathogen Informatics"/>
        </authorList>
    </citation>
    <scope>NUCLEOTIDE SEQUENCE [LARGE SCALE GENOMIC DNA]</scope>
</reference>
<dbReference type="PROSITE" id="PS50001">
    <property type="entry name" value="SH2"/>
    <property type="match status" value="1"/>
</dbReference>
<gene>
    <name evidence="3" type="ORF">DILT_LOCUS3504</name>
</gene>